<name>A0ABV5ZJ48_9BACT</name>
<sequence length="166" mass="19119">MKKSEKILLRRERLLTFAPIIDLFNFTIMKKYLFLMLALAGFVFSFSSCSSDDDKKTSPIVGTWISNEYSSNDTVTFSKEGVVTEHSGSLDKKSLEYWRGTYDTTGDKLMIQWSSAKKWDSVTKEWSPVDDARENVVITFSITGNTLKFLAMQDEKDYKVVTFQRQ</sequence>
<comment type="caution">
    <text evidence="1">The sequence shown here is derived from an EMBL/GenBank/DDBJ whole genome shotgun (WGS) entry which is preliminary data.</text>
</comment>
<gene>
    <name evidence="1" type="ORF">ACFFK8_03865</name>
</gene>
<accession>A0ABV5ZJ48</accession>
<proteinExistence type="predicted"/>
<protein>
    <recommendedName>
        <fullName evidence="3">Lipocalin-like domain-containing protein</fullName>
    </recommendedName>
</protein>
<keyword evidence="2" id="KW-1185">Reference proteome</keyword>
<evidence type="ECO:0000313" key="2">
    <source>
        <dbReference type="Proteomes" id="UP001589688"/>
    </source>
</evidence>
<dbReference type="Proteomes" id="UP001589688">
    <property type="component" value="Unassembled WGS sequence"/>
</dbReference>
<evidence type="ECO:0000313" key="1">
    <source>
        <dbReference type="EMBL" id="MFB9896975.1"/>
    </source>
</evidence>
<organism evidence="1 2">
    <name type="scientific">Hallella seregens ATCC 51272</name>
    <dbReference type="NCBI Taxonomy" id="1336250"/>
    <lineage>
        <taxon>Bacteria</taxon>
        <taxon>Pseudomonadati</taxon>
        <taxon>Bacteroidota</taxon>
        <taxon>Bacteroidia</taxon>
        <taxon>Bacteroidales</taxon>
        <taxon>Prevotellaceae</taxon>
        <taxon>Hallella</taxon>
    </lineage>
</organism>
<dbReference type="RefSeq" id="WP_027951902.1">
    <property type="nucleotide sequence ID" value="NZ_JADU01000008.1"/>
</dbReference>
<dbReference type="EMBL" id="JBHLZF010000001">
    <property type="protein sequence ID" value="MFB9896975.1"/>
    <property type="molecule type" value="Genomic_DNA"/>
</dbReference>
<reference evidence="1 2" key="1">
    <citation type="submission" date="2024-09" db="EMBL/GenBank/DDBJ databases">
        <authorList>
            <person name="Sun Q."/>
            <person name="Mori K."/>
        </authorList>
    </citation>
    <scope>NUCLEOTIDE SEQUENCE [LARGE SCALE GENOMIC DNA]</scope>
    <source>
        <strain evidence="1 2">ATCC 51272</strain>
    </source>
</reference>
<evidence type="ECO:0008006" key="3">
    <source>
        <dbReference type="Google" id="ProtNLM"/>
    </source>
</evidence>